<reference evidence="1 2" key="1">
    <citation type="submission" date="2019-03" db="EMBL/GenBank/DDBJ databases">
        <title>Porphyromonas levii Isolated from the Uterus of Dairy Cows.</title>
        <authorList>
            <person name="Francis A.M."/>
        </authorList>
    </citation>
    <scope>NUCLEOTIDE SEQUENCE [LARGE SCALE GENOMIC DNA]</scope>
    <source>
        <strain evidence="1 2">AF5678</strain>
    </source>
</reference>
<keyword evidence="2" id="KW-1185">Reference proteome</keyword>
<dbReference type="RefSeq" id="WP_018358157.1">
    <property type="nucleotide sequence ID" value="NZ_CP197400.1"/>
</dbReference>
<dbReference type="AlphaFoldDB" id="A0A4Y8WQP6"/>
<evidence type="ECO:0000313" key="1">
    <source>
        <dbReference type="EMBL" id="TFH94796.1"/>
    </source>
</evidence>
<dbReference type="Proteomes" id="UP000297225">
    <property type="component" value="Unassembled WGS sequence"/>
</dbReference>
<comment type="caution">
    <text evidence="1">The sequence shown here is derived from an EMBL/GenBank/DDBJ whole genome shotgun (WGS) entry which is preliminary data.</text>
</comment>
<dbReference type="GeneID" id="66797487"/>
<dbReference type="InterPro" id="IPR027848">
    <property type="entry name" value="DUF4494"/>
</dbReference>
<proteinExistence type="predicted"/>
<evidence type="ECO:0000313" key="2">
    <source>
        <dbReference type="Proteomes" id="UP000297225"/>
    </source>
</evidence>
<sequence>MSWFDCKITYEKEINQSGKMRKVSESYLIDAETFTDAEARMAEEMNGRGSFVMDSVKKVRLYDLFIDDKSERYYKCKVGFITLDEKAGVEKKKYVQMIVQADDIDHALENLHKGMQDTLGEYDVASVSETLYMDVFKYQIKTEG</sequence>
<name>A0A4Y8WQP6_9PORP</name>
<accession>A0A4Y8WQP6</accession>
<organism evidence="1 2">
    <name type="scientific">Porphyromonas levii</name>
    <dbReference type="NCBI Taxonomy" id="28114"/>
    <lineage>
        <taxon>Bacteria</taxon>
        <taxon>Pseudomonadati</taxon>
        <taxon>Bacteroidota</taxon>
        <taxon>Bacteroidia</taxon>
        <taxon>Bacteroidales</taxon>
        <taxon>Porphyromonadaceae</taxon>
        <taxon>Porphyromonas</taxon>
    </lineage>
</organism>
<dbReference type="OrthoDB" id="954784at2"/>
<dbReference type="EMBL" id="SPNC01000085">
    <property type="protein sequence ID" value="TFH94796.1"/>
    <property type="molecule type" value="Genomic_DNA"/>
</dbReference>
<dbReference type="STRING" id="1122973.GCA_000379925_00905"/>
<dbReference type="Pfam" id="PF14902">
    <property type="entry name" value="DUF4494"/>
    <property type="match status" value="1"/>
</dbReference>
<protein>
    <submittedName>
        <fullName evidence="1">DUF4494 domain-containing protein</fullName>
    </submittedName>
</protein>
<gene>
    <name evidence="1" type="ORF">E4P47_06060</name>
</gene>